<dbReference type="PANTHER" id="PTHR48081:SF33">
    <property type="entry name" value="KYNURENINE FORMAMIDASE"/>
    <property type="match status" value="1"/>
</dbReference>
<name>A0A8H5BP22_9AGAR</name>
<keyword evidence="5" id="KW-1185">Reference proteome</keyword>
<evidence type="ECO:0000313" key="5">
    <source>
        <dbReference type="Proteomes" id="UP000567179"/>
    </source>
</evidence>
<evidence type="ECO:0000313" key="4">
    <source>
        <dbReference type="EMBL" id="KAF5326899.1"/>
    </source>
</evidence>
<dbReference type="PROSITE" id="PS01173">
    <property type="entry name" value="LIPASE_GDXG_HIS"/>
    <property type="match status" value="1"/>
</dbReference>
<keyword evidence="2" id="KW-0378">Hydrolase</keyword>
<dbReference type="InterPro" id="IPR013094">
    <property type="entry name" value="AB_hydrolase_3"/>
</dbReference>
<feature type="domain" description="Alpha/beta hydrolase fold-3" evidence="3">
    <location>
        <begin position="39"/>
        <end position="168"/>
    </location>
</feature>
<proteinExistence type="inferred from homology"/>
<dbReference type="GO" id="GO:0016787">
    <property type="term" value="F:hydrolase activity"/>
    <property type="evidence" value="ECO:0007669"/>
    <property type="project" value="UniProtKB-KW"/>
</dbReference>
<dbReference type="InterPro" id="IPR050300">
    <property type="entry name" value="GDXG_lipolytic_enzyme"/>
</dbReference>
<dbReference type="Proteomes" id="UP000567179">
    <property type="component" value="Unassembled WGS sequence"/>
</dbReference>
<dbReference type="InterPro" id="IPR029058">
    <property type="entry name" value="AB_hydrolase_fold"/>
</dbReference>
<accession>A0A8H5BP22</accession>
<gene>
    <name evidence="4" type="ORF">D9619_004601</name>
</gene>
<comment type="similarity">
    <text evidence="1">Belongs to the 'GDXG' lipolytic enzyme family.</text>
</comment>
<dbReference type="SUPFAM" id="SSF53474">
    <property type="entry name" value="alpha/beta-Hydrolases"/>
    <property type="match status" value="1"/>
</dbReference>
<dbReference type="AlphaFoldDB" id="A0A8H5BP22"/>
<dbReference type="EMBL" id="JAACJJ010000014">
    <property type="protein sequence ID" value="KAF5326899.1"/>
    <property type="molecule type" value="Genomic_DNA"/>
</dbReference>
<dbReference type="Pfam" id="PF07859">
    <property type="entry name" value="Abhydrolase_3"/>
    <property type="match status" value="1"/>
</dbReference>
<dbReference type="PANTHER" id="PTHR48081">
    <property type="entry name" value="AB HYDROLASE SUPERFAMILY PROTEIN C4A8.06C"/>
    <property type="match status" value="1"/>
</dbReference>
<dbReference type="InterPro" id="IPR002168">
    <property type="entry name" value="Lipase_GDXG_HIS_AS"/>
</dbReference>
<dbReference type="Gene3D" id="3.40.50.1820">
    <property type="entry name" value="alpha/beta hydrolase"/>
    <property type="match status" value="1"/>
</dbReference>
<comment type="caution">
    <text evidence="4">The sequence shown here is derived from an EMBL/GenBank/DDBJ whole genome shotgun (WGS) entry which is preliminary data.</text>
</comment>
<evidence type="ECO:0000256" key="2">
    <source>
        <dbReference type="ARBA" id="ARBA00022801"/>
    </source>
</evidence>
<evidence type="ECO:0000259" key="3">
    <source>
        <dbReference type="Pfam" id="PF07859"/>
    </source>
</evidence>
<organism evidence="4 5">
    <name type="scientific">Psilocybe cf. subviscida</name>
    <dbReference type="NCBI Taxonomy" id="2480587"/>
    <lineage>
        <taxon>Eukaryota</taxon>
        <taxon>Fungi</taxon>
        <taxon>Dikarya</taxon>
        <taxon>Basidiomycota</taxon>
        <taxon>Agaricomycotina</taxon>
        <taxon>Agaricomycetes</taxon>
        <taxon>Agaricomycetidae</taxon>
        <taxon>Agaricales</taxon>
        <taxon>Agaricineae</taxon>
        <taxon>Strophariaceae</taxon>
        <taxon>Psilocybe</taxon>
    </lineage>
</organism>
<sequence length="292" mass="32183">MTPSVYSASYAQDDDTKHSFDLHAPPAKISEALTPPPLLVFVHGGAWRAEDKSYHVALAARLAAATHCPVAVPNYTLTPADNTDPAFFHPVHTRDILTCFNFLQGAFAREAPIPYDPHRLVLIGHSCSAHMLSSIVLNSDDTTPELSPDTAVRTAVRGLVLTEGIYDLDMLLKRFPEYKGWFIAPAFGERAEYTDANVAAYPLRSNDGKGTEQGTNVYPCWMLVHSKGDTLVDVAQSEAMCAHLKSVYPVDEGAKQRIQLVADLEEEHDDVLKGDRYVDIVTNFVKDLFPDN</sequence>
<reference evidence="4 5" key="1">
    <citation type="journal article" date="2020" name="ISME J.">
        <title>Uncovering the hidden diversity of litter-decomposition mechanisms in mushroom-forming fungi.</title>
        <authorList>
            <person name="Floudas D."/>
            <person name="Bentzer J."/>
            <person name="Ahren D."/>
            <person name="Johansson T."/>
            <person name="Persson P."/>
            <person name="Tunlid A."/>
        </authorList>
    </citation>
    <scope>NUCLEOTIDE SEQUENCE [LARGE SCALE GENOMIC DNA]</scope>
    <source>
        <strain evidence="4 5">CBS 101986</strain>
    </source>
</reference>
<evidence type="ECO:0000256" key="1">
    <source>
        <dbReference type="ARBA" id="ARBA00010515"/>
    </source>
</evidence>
<dbReference type="OrthoDB" id="6495301at2759"/>
<protein>
    <recommendedName>
        <fullName evidence="3">Alpha/beta hydrolase fold-3 domain-containing protein</fullName>
    </recommendedName>
</protein>